<organism evidence="1 2">
    <name type="scientific">Hymenobacter saemangeumensis</name>
    <dbReference type="NCBI Taxonomy" id="1084522"/>
    <lineage>
        <taxon>Bacteria</taxon>
        <taxon>Pseudomonadati</taxon>
        <taxon>Bacteroidota</taxon>
        <taxon>Cytophagia</taxon>
        <taxon>Cytophagales</taxon>
        <taxon>Hymenobacteraceae</taxon>
        <taxon>Hymenobacter</taxon>
    </lineage>
</organism>
<keyword evidence="2" id="KW-1185">Reference proteome</keyword>
<sequence length="601" mass="64365">MKIVPVAGPVRQLTILSDTSALLRVSYCLSEPATTEVVLCNLLGWVWHTARPAVLQSAENYSFTYNTSSLRLPADTYLLAFYCNGVRIKTRSVVTEEMSCVPVGGEPSTLSRNTQPNKRLTNFQPKKMQFSVIGSLCALSALLLAGCAPSFDEVVRPQGVSSTQYAHAGLAWTGGTLSSSAIVAPADLRNLPGMYDVIGTGGLEGPQFWKSNNPEAITGEGWMMTNGNNAPQRGGTATPLSGPVALYLSHLNYSGEVSNTGSPTTSRNLYIHIIASNPSPNPITITGKGRMFANNKWRYNESDPAVKSAWYLCSQAWLNVDLSQINVTIQPNKAVEIAKVLLPAKPAYQPAYATEGRYELLVDGGGAFFSSVATSDGSLTKAVTFATGSNGQQAPTIHDEPRIILDESGEAYGREAGIASNSAYNSGDVNVTLPATTSYMGLCFNTNNRKPIATGSTVYYQDQSAPYSMRLQSSTRTWAGYGHKYNVKLILRNPNATQKNVRISLGANPIGSTTSSILFDSPVQTFLNGNYATTSQLHQVTLYNSEYTPRGSSTPSPLGPQRKNLRTVTVPGNGMVTVDLVCYIPGLGFGAGLQLDLESGI</sequence>
<evidence type="ECO:0000313" key="2">
    <source>
        <dbReference type="Proteomes" id="UP001501153"/>
    </source>
</evidence>
<proteinExistence type="predicted"/>
<reference evidence="2" key="1">
    <citation type="journal article" date="2019" name="Int. J. Syst. Evol. Microbiol.">
        <title>The Global Catalogue of Microorganisms (GCM) 10K type strain sequencing project: providing services to taxonomists for standard genome sequencing and annotation.</title>
        <authorList>
            <consortium name="The Broad Institute Genomics Platform"/>
            <consortium name="The Broad Institute Genome Sequencing Center for Infectious Disease"/>
            <person name="Wu L."/>
            <person name="Ma J."/>
        </authorList>
    </citation>
    <scope>NUCLEOTIDE SEQUENCE [LARGE SCALE GENOMIC DNA]</scope>
    <source>
        <strain evidence="2">JCM 17923</strain>
    </source>
</reference>
<gene>
    <name evidence="1" type="ORF">GCM10023185_30070</name>
</gene>
<dbReference type="Proteomes" id="UP001501153">
    <property type="component" value="Unassembled WGS sequence"/>
</dbReference>
<name>A0ABP8ILB3_9BACT</name>
<dbReference type="EMBL" id="BAABGZ010000064">
    <property type="protein sequence ID" value="GAA4362271.1"/>
    <property type="molecule type" value="Genomic_DNA"/>
</dbReference>
<evidence type="ECO:0008006" key="3">
    <source>
        <dbReference type="Google" id="ProtNLM"/>
    </source>
</evidence>
<evidence type="ECO:0000313" key="1">
    <source>
        <dbReference type="EMBL" id="GAA4362271.1"/>
    </source>
</evidence>
<protein>
    <recommendedName>
        <fullName evidence="3">Fimbrillin family protein</fullName>
    </recommendedName>
</protein>
<comment type="caution">
    <text evidence="1">The sequence shown here is derived from an EMBL/GenBank/DDBJ whole genome shotgun (WGS) entry which is preliminary data.</text>
</comment>
<accession>A0ABP8ILB3</accession>